<accession>A0A8S2Z5H2</accession>
<feature type="non-terminal residue" evidence="3">
    <location>
        <position position="1"/>
    </location>
</feature>
<organism evidence="3 6">
    <name type="scientific">Rotaria magnacalcarata</name>
    <dbReference type="NCBI Taxonomy" id="392030"/>
    <lineage>
        <taxon>Eukaryota</taxon>
        <taxon>Metazoa</taxon>
        <taxon>Spiralia</taxon>
        <taxon>Gnathifera</taxon>
        <taxon>Rotifera</taxon>
        <taxon>Eurotatoria</taxon>
        <taxon>Bdelloidea</taxon>
        <taxon>Philodinida</taxon>
        <taxon>Philodinidae</taxon>
        <taxon>Rotaria</taxon>
    </lineage>
</organism>
<comment type="caution">
    <text evidence="3">The sequence shown here is derived from an EMBL/GenBank/DDBJ whole genome shotgun (WGS) entry which is preliminary data.</text>
</comment>
<dbReference type="EMBL" id="CAJOBI010093722">
    <property type="protein sequence ID" value="CAF4554473.1"/>
    <property type="molecule type" value="Genomic_DNA"/>
</dbReference>
<dbReference type="Proteomes" id="UP000681720">
    <property type="component" value="Unassembled WGS sequence"/>
</dbReference>
<evidence type="ECO:0000313" key="3">
    <source>
        <dbReference type="EMBL" id="CAF4609633.1"/>
    </source>
</evidence>
<dbReference type="Proteomes" id="UP000676336">
    <property type="component" value="Unassembled WGS sequence"/>
</dbReference>
<reference evidence="3" key="1">
    <citation type="submission" date="2021-02" db="EMBL/GenBank/DDBJ databases">
        <authorList>
            <person name="Nowell W R."/>
        </authorList>
    </citation>
    <scope>NUCLEOTIDE SEQUENCE</scope>
</reference>
<evidence type="ECO:0000313" key="5">
    <source>
        <dbReference type="EMBL" id="CAF5219971.1"/>
    </source>
</evidence>
<evidence type="ECO:0008006" key="7">
    <source>
        <dbReference type="Google" id="ProtNLM"/>
    </source>
</evidence>
<dbReference type="Gene3D" id="1.10.510.10">
    <property type="entry name" value="Transferase(Phosphotransferase) domain 1"/>
    <property type="match status" value="1"/>
</dbReference>
<gene>
    <name evidence="1" type="ORF">BYL167_LOCUS36872</name>
    <name evidence="3" type="ORF">GIL414_LOCUS39293</name>
    <name evidence="4" type="ORF">GIL414_LOCUS40777</name>
    <name evidence="2" type="ORF">SMN809_LOCUS37172</name>
    <name evidence="5" type="ORF">SMN809_LOCUS81670</name>
</gene>
<evidence type="ECO:0000313" key="4">
    <source>
        <dbReference type="EMBL" id="CAF4644404.1"/>
    </source>
</evidence>
<dbReference type="Proteomes" id="UP000681967">
    <property type="component" value="Unassembled WGS sequence"/>
</dbReference>
<dbReference type="EMBL" id="CAJOBH010081663">
    <property type="protein sequence ID" value="CAF4520071.1"/>
    <property type="molecule type" value="Genomic_DNA"/>
</dbReference>
<dbReference type="EMBL" id="CAJOBJ010113857">
    <property type="protein sequence ID" value="CAF4644404.1"/>
    <property type="molecule type" value="Genomic_DNA"/>
</dbReference>
<evidence type="ECO:0000313" key="6">
    <source>
        <dbReference type="Proteomes" id="UP000681720"/>
    </source>
</evidence>
<dbReference type="SUPFAM" id="SSF56112">
    <property type="entry name" value="Protein kinase-like (PK-like)"/>
    <property type="match status" value="1"/>
</dbReference>
<dbReference type="EMBL" id="CAJOBI010349087">
    <property type="protein sequence ID" value="CAF5219971.1"/>
    <property type="molecule type" value="Genomic_DNA"/>
</dbReference>
<name>A0A8S2Z5H2_9BILA</name>
<proteinExistence type="predicted"/>
<protein>
    <recommendedName>
        <fullName evidence="7">Protein kinase domain-containing protein</fullName>
    </recommendedName>
</protein>
<evidence type="ECO:0000313" key="2">
    <source>
        <dbReference type="EMBL" id="CAF4554473.1"/>
    </source>
</evidence>
<evidence type="ECO:0000313" key="1">
    <source>
        <dbReference type="EMBL" id="CAF4520071.1"/>
    </source>
</evidence>
<dbReference type="EMBL" id="CAJOBJ010106048">
    <property type="protein sequence ID" value="CAF4609633.1"/>
    <property type="molecule type" value="Genomic_DNA"/>
</dbReference>
<dbReference type="AlphaFoldDB" id="A0A8S2Z5H2"/>
<sequence length="56" mass="6232">MINLDLGGNGDVHSVTDEVVSDAIQTLDDPMQKDLILKCLETDPLKRPTARELLFH</sequence>
<dbReference type="InterPro" id="IPR011009">
    <property type="entry name" value="Kinase-like_dom_sf"/>
</dbReference>